<accession>X1EI78</accession>
<gene>
    <name evidence="1" type="ORF">S01H4_62734</name>
</gene>
<feature type="non-terminal residue" evidence="1">
    <location>
        <position position="1"/>
    </location>
</feature>
<sequence length="132" mass="14855">AVPPHPPNYGGLVMSDILSSLYEKRQASEDESDIIVIEELATDCPILHDFLRFTRFNGKPVVPPRLGYFVEGGKLLVSLSDSERRRSLRVFCVSFHDGCRHIESHIAAGTLDVLWYQWKEKNGRPGKKSTAS</sequence>
<organism evidence="1">
    <name type="scientific">marine sediment metagenome</name>
    <dbReference type="NCBI Taxonomy" id="412755"/>
    <lineage>
        <taxon>unclassified sequences</taxon>
        <taxon>metagenomes</taxon>
        <taxon>ecological metagenomes</taxon>
    </lineage>
</organism>
<dbReference type="AlphaFoldDB" id="X1EI78"/>
<proteinExistence type="predicted"/>
<name>X1EI78_9ZZZZ</name>
<evidence type="ECO:0000313" key="1">
    <source>
        <dbReference type="EMBL" id="GAH08368.1"/>
    </source>
</evidence>
<comment type="caution">
    <text evidence="1">The sequence shown here is derived from an EMBL/GenBank/DDBJ whole genome shotgun (WGS) entry which is preliminary data.</text>
</comment>
<dbReference type="EMBL" id="BART01037520">
    <property type="protein sequence ID" value="GAH08368.1"/>
    <property type="molecule type" value="Genomic_DNA"/>
</dbReference>
<protein>
    <submittedName>
        <fullName evidence="1">Uncharacterized protein</fullName>
    </submittedName>
</protein>
<reference evidence="1" key="1">
    <citation type="journal article" date="2014" name="Front. Microbiol.">
        <title>High frequency of phylogenetically diverse reductive dehalogenase-homologous genes in deep subseafloor sedimentary metagenomes.</title>
        <authorList>
            <person name="Kawai M."/>
            <person name="Futagami T."/>
            <person name="Toyoda A."/>
            <person name="Takaki Y."/>
            <person name="Nishi S."/>
            <person name="Hori S."/>
            <person name="Arai W."/>
            <person name="Tsubouchi T."/>
            <person name="Morono Y."/>
            <person name="Uchiyama I."/>
            <person name="Ito T."/>
            <person name="Fujiyama A."/>
            <person name="Inagaki F."/>
            <person name="Takami H."/>
        </authorList>
    </citation>
    <scope>NUCLEOTIDE SEQUENCE</scope>
    <source>
        <strain evidence="1">Expedition CK06-06</strain>
    </source>
</reference>